<evidence type="ECO:0000256" key="4">
    <source>
        <dbReference type="ARBA" id="ARBA00022801"/>
    </source>
</evidence>
<keyword evidence="3 6" id="KW-0645">Protease</keyword>
<dbReference type="InterPro" id="IPR001563">
    <property type="entry name" value="Peptidase_S10"/>
</dbReference>
<evidence type="ECO:0000256" key="1">
    <source>
        <dbReference type="ARBA" id="ARBA00009431"/>
    </source>
</evidence>
<keyword evidence="8" id="KW-1185">Reference proteome</keyword>
<dbReference type="STRING" id="86049.A0A1C1D178"/>
<dbReference type="OrthoDB" id="443318at2759"/>
<dbReference type="PANTHER" id="PTHR11802:SF479">
    <property type="entry name" value="CARBOXYPEPTIDASE"/>
    <property type="match status" value="1"/>
</dbReference>
<organism evidence="7 8">
    <name type="scientific">Cladophialophora carrionii</name>
    <dbReference type="NCBI Taxonomy" id="86049"/>
    <lineage>
        <taxon>Eukaryota</taxon>
        <taxon>Fungi</taxon>
        <taxon>Dikarya</taxon>
        <taxon>Ascomycota</taxon>
        <taxon>Pezizomycotina</taxon>
        <taxon>Eurotiomycetes</taxon>
        <taxon>Chaetothyriomycetidae</taxon>
        <taxon>Chaetothyriales</taxon>
        <taxon>Herpotrichiellaceae</taxon>
        <taxon>Cladophialophora</taxon>
    </lineage>
</organism>
<protein>
    <recommendedName>
        <fullName evidence="6">Carboxypeptidase</fullName>
        <ecNumber evidence="6">3.4.16.-</ecNumber>
    </recommendedName>
</protein>
<dbReference type="SUPFAM" id="SSF53474">
    <property type="entry name" value="alpha/beta-Hydrolases"/>
    <property type="match status" value="1"/>
</dbReference>
<dbReference type="Gene3D" id="3.40.50.1820">
    <property type="entry name" value="alpha/beta hydrolase"/>
    <property type="match status" value="1"/>
</dbReference>
<dbReference type="InterPro" id="IPR029058">
    <property type="entry name" value="AB_hydrolase_fold"/>
</dbReference>
<evidence type="ECO:0000256" key="3">
    <source>
        <dbReference type="ARBA" id="ARBA00022670"/>
    </source>
</evidence>
<keyword evidence="5" id="KW-0325">Glycoprotein</keyword>
<evidence type="ECO:0000256" key="6">
    <source>
        <dbReference type="RuleBase" id="RU361156"/>
    </source>
</evidence>
<dbReference type="PANTHER" id="PTHR11802">
    <property type="entry name" value="SERINE PROTEASE FAMILY S10 SERINE CARBOXYPEPTIDASE"/>
    <property type="match status" value="1"/>
</dbReference>
<dbReference type="Proteomes" id="UP000094526">
    <property type="component" value="Unassembled WGS sequence"/>
</dbReference>
<comment type="similarity">
    <text evidence="1 6">Belongs to the peptidase S10 family.</text>
</comment>
<dbReference type="AlphaFoldDB" id="A0A1C1D178"/>
<comment type="caution">
    <text evidence="7">The sequence shown here is derived from an EMBL/GenBank/DDBJ whole genome shotgun (WGS) entry which is preliminary data.</text>
</comment>
<gene>
    <name evidence="7" type="ORF">CLCR_03136</name>
</gene>
<accession>A0A1C1D178</accession>
<dbReference type="PRINTS" id="PR00724">
    <property type="entry name" value="CRBOXYPTASEC"/>
</dbReference>
<dbReference type="VEuPathDB" id="FungiDB:G647_04726"/>
<dbReference type="GO" id="GO:0004185">
    <property type="term" value="F:serine-type carboxypeptidase activity"/>
    <property type="evidence" value="ECO:0007669"/>
    <property type="project" value="UniProtKB-UniRule"/>
</dbReference>
<evidence type="ECO:0000313" key="8">
    <source>
        <dbReference type="Proteomes" id="UP000094526"/>
    </source>
</evidence>
<sequence>MDFDLGELYSGVIPIDANNASRGLFFVFQPCVGTPVDEITIWLNGGPGCSSLEGFLQENGKFQWAWGQFTPTINHYSWVNLTNVLWVEYPVGIGFSTGESRATTEEGIAEEFNDFFLNFQTIFGISNFKIYVTGESYAGRYVPYIASGMLDRNDSTHFNLSGR</sequence>
<evidence type="ECO:0000256" key="2">
    <source>
        <dbReference type="ARBA" id="ARBA00022645"/>
    </source>
</evidence>
<keyword evidence="2 6" id="KW-0121">Carboxypeptidase</keyword>
<dbReference type="EC" id="3.4.16.-" evidence="6"/>
<dbReference type="PROSITE" id="PS00131">
    <property type="entry name" value="CARBOXYPEPT_SER_SER"/>
    <property type="match status" value="1"/>
</dbReference>
<name>A0A1C1D178_9EURO</name>
<dbReference type="GO" id="GO:0006508">
    <property type="term" value="P:proteolysis"/>
    <property type="evidence" value="ECO:0007669"/>
    <property type="project" value="UniProtKB-KW"/>
</dbReference>
<evidence type="ECO:0000313" key="7">
    <source>
        <dbReference type="EMBL" id="OCT54619.1"/>
    </source>
</evidence>
<reference evidence="8" key="1">
    <citation type="submission" date="2015-07" db="EMBL/GenBank/DDBJ databases">
        <authorList>
            <person name="Teixeira M.M."/>
            <person name="Souza R.C."/>
            <person name="Almeida L.G."/>
            <person name="Vicente V.A."/>
            <person name="de Hoog S."/>
            <person name="Bocca A.L."/>
            <person name="de Almeida S.R."/>
            <person name="Vasconcelos A.T."/>
            <person name="Felipe M.S."/>
        </authorList>
    </citation>
    <scope>NUCLEOTIDE SEQUENCE [LARGE SCALE GENOMIC DNA]</scope>
    <source>
        <strain evidence="8">KSF</strain>
    </source>
</reference>
<dbReference type="InterPro" id="IPR018202">
    <property type="entry name" value="Ser_caboxypep_ser_AS"/>
</dbReference>
<dbReference type="Pfam" id="PF00450">
    <property type="entry name" value="Peptidase_S10"/>
    <property type="match status" value="1"/>
</dbReference>
<proteinExistence type="inferred from homology"/>
<dbReference type="VEuPathDB" id="FungiDB:CLCR_03136"/>
<evidence type="ECO:0000256" key="5">
    <source>
        <dbReference type="ARBA" id="ARBA00023180"/>
    </source>
</evidence>
<dbReference type="EMBL" id="LGRB01000003">
    <property type="protein sequence ID" value="OCT54619.1"/>
    <property type="molecule type" value="Genomic_DNA"/>
</dbReference>
<keyword evidence="4 6" id="KW-0378">Hydrolase</keyword>